<evidence type="ECO:0000256" key="1">
    <source>
        <dbReference type="SAM" id="MobiDB-lite"/>
    </source>
</evidence>
<feature type="non-terminal residue" evidence="2">
    <location>
        <position position="78"/>
    </location>
</feature>
<name>A0A4U1F396_MONMO</name>
<accession>A0A4U1F396</accession>
<feature type="region of interest" description="Disordered" evidence="1">
    <location>
        <begin position="1"/>
        <end position="53"/>
    </location>
</feature>
<protein>
    <submittedName>
        <fullName evidence="2">Uncharacterized protein</fullName>
    </submittedName>
</protein>
<reference evidence="3" key="1">
    <citation type="journal article" date="2019" name="IScience">
        <title>Narwhal Genome Reveals Long-Term Low Genetic Diversity despite Current Large Abundance Size.</title>
        <authorList>
            <person name="Westbury M.V."/>
            <person name="Petersen B."/>
            <person name="Garde E."/>
            <person name="Heide-Jorgensen M.P."/>
            <person name="Lorenzen E.D."/>
        </authorList>
    </citation>
    <scope>NUCLEOTIDE SEQUENCE [LARGE SCALE GENOMIC DNA]</scope>
</reference>
<sequence length="78" mass="8530">MELEGLLTRGQCAHGATPATSRQGEEGKKQWGPGQEGYLRQGNGKLPEERPGPVPSWLACRHQLGPACCRWCDSKPFP</sequence>
<organism evidence="2 3">
    <name type="scientific">Monodon monoceros</name>
    <name type="common">Narwhal</name>
    <name type="synonym">Ceratodon monodon</name>
    <dbReference type="NCBI Taxonomy" id="40151"/>
    <lineage>
        <taxon>Eukaryota</taxon>
        <taxon>Metazoa</taxon>
        <taxon>Chordata</taxon>
        <taxon>Craniata</taxon>
        <taxon>Vertebrata</taxon>
        <taxon>Euteleostomi</taxon>
        <taxon>Mammalia</taxon>
        <taxon>Eutheria</taxon>
        <taxon>Laurasiatheria</taxon>
        <taxon>Artiodactyla</taxon>
        <taxon>Whippomorpha</taxon>
        <taxon>Cetacea</taxon>
        <taxon>Odontoceti</taxon>
        <taxon>Monodontidae</taxon>
        <taxon>Monodon</taxon>
    </lineage>
</organism>
<dbReference type="EMBL" id="RWIC01000474">
    <property type="protein sequence ID" value="TKC43417.1"/>
    <property type="molecule type" value="Genomic_DNA"/>
</dbReference>
<dbReference type="Proteomes" id="UP000308365">
    <property type="component" value="Unassembled WGS sequence"/>
</dbReference>
<comment type="caution">
    <text evidence="2">The sequence shown here is derived from an EMBL/GenBank/DDBJ whole genome shotgun (WGS) entry which is preliminary data.</text>
</comment>
<gene>
    <name evidence="2" type="ORF">EI555_008283</name>
</gene>
<evidence type="ECO:0000313" key="2">
    <source>
        <dbReference type="EMBL" id="TKC43417.1"/>
    </source>
</evidence>
<evidence type="ECO:0000313" key="3">
    <source>
        <dbReference type="Proteomes" id="UP000308365"/>
    </source>
</evidence>
<dbReference type="AlphaFoldDB" id="A0A4U1F396"/>
<proteinExistence type="predicted"/>